<dbReference type="AlphaFoldDB" id="A0A2Z4JER8"/>
<accession>A0A2Z4JER8</accession>
<name>A0A2Z4JER8_9ACTN</name>
<reference evidence="3" key="1">
    <citation type="submission" date="2018-06" db="EMBL/GenBank/DDBJ databases">
        <authorList>
            <person name="Li K."/>
        </authorList>
    </citation>
    <scope>NUCLEOTIDE SEQUENCE [LARGE SCALE GENOMIC DNA]</scope>
    <source>
        <strain evidence="3">ZFG47</strain>
        <plasmid evidence="3">unnamed1</plasmid>
    </source>
</reference>
<evidence type="ECO:0000313" key="3">
    <source>
        <dbReference type="Proteomes" id="UP000249616"/>
    </source>
</evidence>
<protein>
    <submittedName>
        <fullName evidence="2">Calcium-binding protein</fullName>
    </submittedName>
</protein>
<dbReference type="EMBL" id="CP030074">
    <property type="protein sequence ID" value="AWW43013.1"/>
    <property type="molecule type" value="Genomic_DNA"/>
</dbReference>
<sequence>MHKRAAFAVLTTVAGLAGFAMPGAYADETVGDIQITGVAVNGGKSTVVDTADKTITVSVTATDPSGIWDADFYLWRGPDGTDPYDNADSYIVPNEDTTPADCVASNSTTSTCSKTFTFEPDWWLTNVDAGTWKVGVQVSANDDSRAERWVYTTTRIQRHSKLTANASPEPIAKGKTLTITGKLTRANWDTLDYRGYASQPAKLQFRKAGTTTYTTIKTTNTSSTGNLTTTATASEDGYWRWNFAGTSTTPAVNAAGDFVDVQ</sequence>
<evidence type="ECO:0000256" key="1">
    <source>
        <dbReference type="SAM" id="SignalP"/>
    </source>
</evidence>
<feature type="signal peptide" evidence="1">
    <location>
        <begin position="1"/>
        <end position="26"/>
    </location>
</feature>
<dbReference type="Proteomes" id="UP000249616">
    <property type="component" value="Plasmid unnamed1"/>
</dbReference>
<keyword evidence="1" id="KW-0732">Signal</keyword>
<organism evidence="2 3">
    <name type="scientific">Streptomyces cadmiisoli</name>
    <dbReference type="NCBI Taxonomy" id="2184053"/>
    <lineage>
        <taxon>Bacteria</taxon>
        <taxon>Bacillati</taxon>
        <taxon>Actinomycetota</taxon>
        <taxon>Actinomycetes</taxon>
        <taxon>Kitasatosporales</taxon>
        <taxon>Streptomycetaceae</taxon>
        <taxon>Streptomyces</taxon>
        <taxon>Streptomyces aurantiacus group</taxon>
    </lineage>
</organism>
<feature type="chain" id="PRO_5016347790" evidence="1">
    <location>
        <begin position="27"/>
        <end position="262"/>
    </location>
</feature>
<dbReference type="KEGG" id="scad:DN051_40925"/>
<evidence type="ECO:0000313" key="2">
    <source>
        <dbReference type="EMBL" id="AWW43013.1"/>
    </source>
</evidence>
<proteinExistence type="predicted"/>
<gene>
    <name evidence="2" type="ORF">DN051_40925</name>
</gene>
<keyword evidence="2" id="KW-0614">Plasmid</keyword>
<keyword evidence="3" id="KW-1185">Reference proteome</keyword>
<geneLocation type="plasmid" evidence="2 3">
    <name>unnamed1</name>
</geneLocation>
<dbReference type="RefSeq" id="WP_112442896.1">
    <property type="nucleotide sequence ID" value="NZ_CP030074.1"/>
</dbReference>